<dbReference type="InterPro" id="IPR001867">
    <property type="entry name" value="OmpR/PhoB-type_DNA-bd"/>
</dbReference>
<keyword evidence="3" id="KW-0902">Two-component regulatory system</keyword>
<evidence type="ECO:0000256" key="6">
    <source>
        <dbReference type="ARBA" id="ARBA00023163"/>
    </source>
</evidence>
<dbReference type="FunFam" id="3.40.50.2300:FF:000001">
    <property type="entry name" value="DNA-binding response regulator PhoB"/>
    <property type="match status" value="1"/>
</dbReference>
<dbReference type="FunFam" id="1.10.10.10:FF:000018">
    <property type="entry name" value="DNA-binding response regulator ResD"/>
    <property type="match status" value="1"/>
</dbReference>
<sequence>MEKILIIDDDEDIRSMLKDYLGKEGYTIYTAKNGKEGIELFKSFEASIVLIDIMMPKINGYDTLGKLREVSNVPVIMITAKGQQSDKVLGFIKGCDDYLVKPFDLTELSFRIRAILRRTNTNDKKDNDKIYINDLEIIVDEFTVLKNGQRLKLTKKEFEILVLLASNKGKVFSPSVIYETLWNDSYIENDNSVLTHIRNLREKIGDRAKNSKYIKTIWGVGYSIEKDT</sequence>
<dbReference type="Pfam" id="PF00486">
    <property type="entry name" value="Trans_reg_C"/>
    <property type="match status" value="1"/>
</dbReference>
<organism evidence="12">
    <name type="scientific">Clostridium botulinum B str. Osaka05</name>
    <dbReference type="NCBI Taxonomy" id="1407017"/>
    <lineage>
        <taxon>Bacteria</taxon>
        <taxon>Bacillati</taxon>
        <taxon>Bacillota</taxon>
        <taxon>Clostridia</taxon>
        <taxon>Eubacteriales</taxon>
        <taxon>Clostridiaceae</taxon>
        <taxon>Clostridium</taxon>
    </lineage>
</organism>
<evidence type="ECO:0000256" key="4">
    <source>
        <dbReference type="ARBA" id="ARBA00023015"/>
    </source>
</evidence>
<dbReference type="GO" id="GO:0006355">
    <property type="term" value="P:regulation of DNA-templated transcription"/>
    <property type="evidence" value="ECO:0007669"/>
    <property type="project" value="InterPro"/>
</dbReference>
<evidence type="ECO:0000256" key="9">
    <source>
        <dbReference type="PROSITE-ProRule" id="PRU01091"/>
    </source>
</evidence>
<dbReference type="EMBL" id="DF384213">
    <property type="protein sequence ID" value="GAE01451.1"/>
    <property type="molecule type" value="Genomic_DNA"/>
</dbReference>
<evidence type="ECO:0000256" key="2">
    <source>
        <dbReference type="ARBA" id="ARBA00022553"/>
    </source>
</evidence>
<dbReference type="GO" id="GO:0005829">
    <property type="term" value="C:cytosol"/>
    <property type="evidence" value="ECO:0007669"/>
    <property type="project" value="TreeGrafter"/>
</dbReference>
<feature type="DNA-binding region" description="OmpR/PhoB-type" evidence="9">
    <location>
        <begin position="127"/>
        <end position="226"/>
    </location>
</feature>
<evidence type="ECO:0000256" key="1">
    <source>
        <dbReference type="ARBA" id="ARBA00018672"/>
    </source>
</evidence>
<dbReference type="SUPFAM" id="SSF52172">
    <property type="entry name" value="CheY-like"/>
    <property type="match status" value="1"/>
</dbReference>
<evidence type="ECO:0000313" key="12">
    <source>
        <dbReference type="EMBL" id="GAE01451.1"/>
    </source>
</evidence>
<keyword evidence="5 9" id="KW-0238">DNA-binding</keyword>
<proteinExistence type="predicted"/>
<dbReference type="Proteomes" id="UP000054164">
    <property type="component" value="Unassembled WGS sequence"/>
</dbReference>
<dbReference type="GO" id="GO:0000976">
    <property type="term" value="F:transcription cis-regulatory region binding"/>
    <property type="evidence" value="ECO:0007669"/>
    <property type="project" value="TreeGrafter"/>
</dbReference>
<dbReference type="GO" id="GO:0032993">
    <property type="term" value="C:protein-DNA complex"/>
    <property type="evidence" value="ECO:0007669"/>
    <property type="project" value="TreeGrafter"/>
</dbReference>
<dbReference type="PANTHER" id="PTHR48111:SF10">
    <property type="entry name" value="STAGE 0 SPORULATION PROTEIN A HOMOLOG"/>
    <property type="match status" value="1"/>
</dbReference>
<dbReference type="SMART" id="SM00448">
    <property type="entry name" value="REC"/>
    <property type="match status" value="1"/>
</dbReference>
<feature type="domain" description="OmpR/PhoB-type" evidence="11">
    <location>
        <begin position="127"/>
        <end position="226"/>
    </location>
</feature>
<evidence type="ECO:0000256" key="3">
    <source>
        <dbReference type="ARBA" id="ARBA00023012"/>
    </source>
</evidence>
<gene>
    <name evidence="12" type="ORF">CBO05C_1141</name>
</gene>
<keyword evidence="2 8" id="KW-0597">Phosphoprotein</keyword>
<evidence type="ECO:0000259" key="10">
    <source>
        <dbReference type="PROSITE" id="PS50110"/>
    </source>
</evidence>
<evidence type="ECO:0000256" key="7">
    <source>
        <dbReference type="ARBA" id="ARBA00024867"/>
    </source>
</evidence>
<evidence type="ECO:0000259" key="11">
    <source>
        <dbReference type="PROSITE" id="PS51755"/>
    </source>
</evidence>
<dbReference type="PANTHER" id="PTHR48111">
    <property type="entry name" value="REGULATOR OF RPOS"/>
    <property type="match status" value="1"/>
</dbReference>
<dbReference type="Gene3D" id="1.10.10.10">
    <property type="entry name" value="Winged helix-like DNA-binding domain superfamily/Winged helix DNA-binding domain"/>
    <property type="match status" value="1"/>
</dbReference>
<accession>A0A0S6U0Q9</accession>
<feature type="modified residue" description="4-aspartylphosphate" evidence="8">
    <location>
        <position position="52"/>
    </location>
</feature>
<dbReference type="SMART" id="SM00862">
    <property type="entry name" value="Trans_reg_C"/>
    <property type="match status" value="1"/>
</dbReference>
<dbReference type="InterPro" id="IPR001789">
    <property type="entry name" value="Sig_transdc_resp-reg_receiver"/>
</dbReference>
<dbReference type="Gene3D" id="3.40.50.2300">
    <property type="match status" value="1"/>
</dbReference>
<dbReference type="RefSeq" id="WP_030034035.1">
    <property type="nucleotide sequence ID" value="NZ_DF384213.1"/>
</dbReference>
<name>A0A0S6U0Q9_CLOBO</name>
<dbReference type="InterPro" id="IPR036388">
    <property type="entry name" value="WH-like_DNA-bd_sf"/>
</dbReference>
<dbReference type="PROSITE" id="PS51755">
    <property type="entry name" value="OMPR_PHOB"/>
    <property type="match status" value="1"/>
</dbReference>
<dbReference type="InterPro" id="IPR039420">
    <property type="entry name" value="WalR-like"/>
</dbReference>
<dbReference type="GO" id="GO:0000156">
    <property type="term" value="F:phosphorelay response regulator activity"/>
    <property type="evidence" value="ECO:0007669"/>
    <property type="project" value="TreeGrafter"/>
</dbReference>
<dbReference type="Gene3D" id="6.10.250.690">
    <property type="match status" value="1"/>
</dbReference>
<dbReference type="HOGENOM" id="CLU_000445_30_4_9"/>
<dbReference type="InterPro" id="IPR011006">
    <property type="entry name" value="CheY-like_superfamily"/>
</dbReference>
<dbReference type="AlphaFoldDB" id="A0A0S6U0Q9"/>
<dbReference type="CDD" id="cd00383">
    <property type="entry name" value="trans_reg_C"/>
    <property type="match status" value="1"/>
</dbReference>
<dbReference type="Pfam" id="PF00072">
    <property type="entry name" value="Response_reg"/>
    <property type="match status" value="1"/>
</dbReference>
<protein>
    <recommendedName>
        <fullName evidence="1">Stage 0 sporulation protein A homolog</fullName>
    </recommendedName>
</protein>
<comment type="function">
    <text evidence="7">May play the central regulatory role in sporulation. It may be an element of the effector pathway responsible for the activation of sporulation genes in response to nutritional stress. Spo0A may act in concert with spo0H (a sigma factor) to control the expression of some genes that are critical to the sporulation process.</text>
</comment>
<evidence type="ECO:0000256" key="5">
    <source>
        <dbReference type="ARBA" id="ARBA00023125"/>
    </source>
</evidence>
<feature type="domain" description="Response regulatory" evidence="10">
    <location>
        <begin position="3"/>
        <end position="116"/>
    </location>
</feature>
<dbReference type="PROSITE" id="PS50110">
    <property type="entry name" value="RESPONSE_REGULATORY"/>
    <property type="match status" value="1"/>
</dbReference>
<keyword evidence="6" id="KW-0804">Transcription</keyword>
<evidence type="ECO:0000256" key="8">
    <source>
        <dbReference type="PROSITE-ProRule" id="PRU00169"/>
    </source>
</evidence>
<keyword evidence="4" id="KW-0805">Transcription regulation</keyword>
<reference evidence="12" key="1">
    <citation type="submission" date="2013-10" db="EMBL/GenBank/DDBJ databases">
        <title>Draft genome sequence of Clostridium botulinum type B strain Osaka05.</title>
        <authorList>
            <person name="Sakaguchi Y."/>
            <person name="Hosomi K."/>
            <person name="Uchiyama J."/>
            <person name="Ogura Y."/>
            <person name="Sakaguchi M."/>
            <person name="Kohda T."/>
            <person name="Mukamoto M."/>
            <person name="Misawa N."/>
            <person name="Matsuzaki S."/>
            <person name="Hayashi T."/>
            <person name="Kozaki S."/>
        </authorList>
    </citation>
    <scope>NUCLEOTIDE SEQUENCE</scope>
    <source>
        <strain evidence="12">Osaka05</strain>
    </source>
</reference>